<dbReference type="AlphaFoldDB" id="A0A8H6FLP7"/>
<organism evidence="1 2">
    <name type="scientific">Letharia columbiana</name>
    <dbReference type="NCBI Taxonomy" id="112416"/>
    <lineage>
        <taxon>Eukaryota</taxon>
        <taxon>Fungi</taxon>
        <taxon>Dikarya</taxon>
        <taxon>Ascomycota</taxon>
        <taxon>Pezizomycotina</taxon>
        <taxon>Lecanoromycetes</taxon>
        <taxon>OSLEUM clade</taxon>
        <taxon>Lecanoromycetidae</taxon>
        <taxon>Lecanorales</taxon>
        <taxon>Lecanorineae</taxon>
        <taxon>Parmeliaceae</taxon>
        <taxon>Letharia</taxon>
    </lineage>
</organism>
<protein>
    <submittedName>
        <fullName evidence="1">Uncharacterized protein</fullName>
    </submittedName>
</protein>
<accession>A0A8H6FLP7</accession>
<evidence type="ECO:0000313" key="1">
    <source>
        <dbReference type="EMBL" id="KAF6230845.1"/>
    </source>
</evidence>
<dbReference type="Proteomes" id="UP000578531">
    <property type="component" value="Unassembled WGS sequence"/>
</dbReference>
<dbReference type="OrthoDB" id="5369907at2759"/>
<name>A0A8H6FLP7_9LECA</name>
<reference evidence="1 2" key="1">
    <citation type="journal article" date="2020" name="Genomics">
        <title>Complete, high-quality genomes from long-read metagenomic sequencing of two wolf lichen thalli reveals enigmatic genome architecture.</title>
        <authorList>
            <person name="McKenzie S.K."/>
            <person name="Walston R.F."/>
            <person name="Allen J.L."/>
        </authorList>
    </citation>
    <scope>NUCLEOTIDE SEQUENCE [LARGE SCALE GENOMIC DNA]</scope>
    <source>
        <strain evidence="1">WasteWater2</strain>
    </source>
</reference>
<sequence>MPLIEPHGAEKWWSPESLREMNFKEDENPYDVPDDHPAAKLQITTKAVKEWIFALRVDPVTKGVRLAKMWKRILLRRTFSSQVPFNDGRKISDQLPRVQGALINCTHTPTEQTVYQKMEDALTGKLIVAGSGSTNQRKTKWSLGIHRQLSLLSMWSGLPQLDNDFNLKATNMKATLERKSFYMDFQGPGG</sequence>
<gene>
    <name evidence="1" type="ORF">HO173_010961</name>
</gene>
<comment type="caution">
    <text evidence="1">The sequence shown here is derived from an EMBL/GenBank/DDBJ whole genome shotgun (WGS) entry which is preliminary data.</text>
</comment>
<dbReference type="RefSeq" id="XP_037160278.1">
    <property type="nucleotide sequence ID" value="XM_037312846.1"/>
</dbReference>
<keyword evidence="2" id="KW-1185">Reference proteome</keyword>
<evidence type="ECO:0000313" key="2">
    <source>
        <dbReference type="Proteomes" id="UP000578531"/>
    </source>
</evidence>
<dbReference type="GeneID" id="59292607"/>
<dbReference type="EMBL" id="JACCJC010000064">
    <property type="protein sequence ID" value="KAF6230845.1"/>
    <property type="molecule type" value="Genomic_DNA"/>
</dbReference>
<proteinExistence type="predicted"/>